<dbReference type="AlphaFoldDB" id="A0AAP4BSA7"/>
<dbReference type="Gene3D" id="3.40.309.10">
    <property type="entry name" value="Aldehyde Dehydrogenase, Chain A, domain 2"/>
    <property type="match status" value="1"/>
</dbReference>
<evidence type="ECO:0000313" key="7">
    <source>
        <dbReference type="EMBL" id="MDK4324958.1"/>
    </source>
</evidence>
<organism evidence="7 8">
    <name type="scientific">Corynebacterium propinquum</name>
    <dbReference type="NCBI Taxonomy" id="43769"/>
    <lineage>
        <taxon>Bacteria</taxon>
        <taxon>Bacillati</taxon>
        <taxon>Actinomycetota</taxon>
        <taxon>Actinomycetes</taxon>
        <taxon>Mycobacteriales</taxon>
        <taxon>Corynebacteriaceae</taxon>
        <taxon>Corynebacterium</taxon>
    </lineage>
</organism>
<feature type="domain" description="MaoC-like" evidence="6">
    <location>
        <begin position="569"/>
        <end position="668"/>
    </location>
</feature>
<name>A0AAP4BSA7_9CORY</name>
<proteinExistence type="inferred from homology"/>
<evidence type="ECO:0000256" key="2">
    <source>
        <dbReference type="ARBA" id="ARBA00009986"/>
    </source>
</evidence>
<evidence type="ECO:0000313" key="8">
    <source>
        <dbReference type="Proteomes" id="UP001226160"/>
    </source>
</evidence>
<protein>
    <submittedName>
        <fullName evidence="7">Phenylacetic acid degradation bifunctional protein PaaZ</fullName>
    </submittedName>
</protein>
<comment type="caution">
    <text evidence="7">The sequence shown here is derived from an EMBL/GenBank/DDBJ whole genome shotgun (WGS) entry which is preliminary data.</text>
</comment>
<dbReference type="Pfam" id="PF00171">
    <property type="entry name" value="Aldedh"/>
    <property type="match status" value="1"/>
</dbReference>
<evidence type="ECO:0000259" key="5">
    <source>
        <dbReference type="Pfam" id="PF00171"/>
    </source>
</evidence>
<dbReference type="PANTHER" id="PTHR43111:SF1">
    <property type="entry name" value="ALDEHYDE DEHYDROGENASE B-RELATED"/>
    <property type="match status" value="1"/>
</dbReference>
<reference evidence="7" key="1">
    <citation type="submission" date="2023-05" db="EMBL/GenBank/DDBJ databases">
        <title>Metabolic capabilities are highly conserved among human nasal-associated Corynebacterium species in pangenomic analyses.</title>
        <authorList>
            <person name="Tran T.H."/>
            <person name="Roberts A.Q."/>
            <person name="Escapa I.F."/>
            <person name="Gao W."/>
            <person name="Conlan S."/>
            <person name="Kong H."/>
            <person name="Segre J.A."/>
            <person name="Kelly M.S."/>
            <person name="Lemon K.P."/>
        </authorList>
    </citation>
    <scope>NUCLEOTIDE SEQUENCE</scope>
    <source>
        <strain evidence="7">KPL2654</strain>
    </source>
</reference>
<dbReference type="NCBIfam" id="TIGR02278">
    <property type="entry name" value="PaaN-DH"/>
    <property type="match status" value="1"/>
</dbReference>
<gene>
    <name evidence="7" type="primary">paaZ</name>
    <name evidence="7" type="ORF">QPX54_00255</name>
</gene>
<dbReference type="SUPFAM" id="SSF53720">
    <property type="entry name" value="ALDH-like"/>
    <property type="match status" value="1"/>
</dbReference>
<dbReference type="Pfam" id="PF01575">
    <property type="entry name" value="MaoC_dehydratas"/>
    <property type="match status" value="1"/>
</dbReference>
<evidence type="ECO:0000256" key="3">
    <source>
        <dbReference type="ARBA" id="ARBA00023002"/>
    </source>
</evidence>
<dbReference type="InterPro" id="IPR011966">
    <property type="entry name" value="PaaN-DH"/>
</dbReference>
<dbReference type="InterPro" id="IPR002539">
    <property type="entry name" value="MaoC-like_dom"/>
</dbReference>
<dbReference type="InterPro" id="IPR016163">
    <property type="entry name" value="Ald_DH_C"/>
</dbReference>
<evidence type="ECO:0000256" key="4">
    <source>
        <dbReference type="SAM" id="MobiDB-lite"/>
    </source>
</evidence>
<dbReference type="InterPro" id="IPR029069">
    <property type="entry name" value="HotDog_dom_sf"/>
</dbReference>
<dbReference type="EMBL" id="JASNVP010000001">
    <property type="protein sequence ID" value="MDK4324958.1"/>
    <property type="molecule type" value="Genomic_DNA"/>
</dbReference>
<dbReference type="NCBIfam" id="NF008868">
    <property type="entry name" value="PRK11903.1"/>
    <property type="match status" value="1"/>
</dbReference>
<dbReference type="GO" id="GO:0016620">
    <property type="term" value="F:oxidoreductase activity, acting on the aldehyde or oxo group of donors, NAD or NADP as acceptor"/>
    <property type="evidence" value="ECO:0007669"/>
    <property type="project" value="InterPro"/>
</dbReference>
<dbReference type="RefSeq" id="WP_284589373.1">
    <property type="nucleotide sequence ID" value="NZ_JASNVP010000001.1"/>
</dbReference>
<dbReference type="Gene3D" id="3.10.129.10">
    <property type="entry name" value="Hotdog Thioesterase"/>
    <property type="match status" value="1"/>
</dbReference>
<feature type="compositionally biased region" description="Gly residues" evidence="4">
    <location>
        <begin position="488"/>
        <end position="497"/>
    </location>
</feature>
<evidence type="ECO:0000256" key="1">
    <source>
        <dbReference type="ARBA" id="ARBA00005254"/>
    </source>
</evidence>
<dbReference type="Proteomes" id="UP001226160">
    <property type="component" value="Unassembled WGS sequence"/>
</dbReference>
<comment type="similarity">
    <text evidence="1">Belongs to the enoyl-CoA hydratase/isomerase family.</text>
</comment>
<accession>A0AAP4BSA7</accession>
<feature type="region of interest" description="Disordered" evidence="4">
    <location>
        <begin position="473"/>
        <end position="497"/>
    </location>
</feature>
<keyword evidence="3" id="KW-0560">Oxidoreductase</keyword>
<feature type="domain" description="Aldehyde dehydrogenase" evidence="5">
    <location>
        <begin position="26"/>
        <end position="457"/>
    </location>
</feature>
<dbReference type="InterPro" id="IPR015590">
    <property type="entry name" value="Aldehyde_DH_dom"/>
</dbReference>
<dbReference type="PANTHER" id="PTHR43111">
    <property type="entry name" value="ALDEHYDE DEHYDROGENASE B-RELATED"/>
    <property type="match status" value="1"/>
</dbReference>
<sequence>MTTTTADTSTPEETAQVVPSYLRGQWVTPEDVSDATQVRDAATSEVVCRFSAKGLDIASAVDYAREVGASNLQKYTLHERAMMIKEMGLYLKKHRDELNALAHKTGANKRDNFVDVDGGITTALVISSKARKELPNSQVIVDAAEPEVLSADGSFLGTHIFVPQQGIAVQINAFNFPVWGMLEKFAPAFIAGVPTIVKPGTPSGYVTQACVKLMVESGILPDGALQLISGSARDLLDYLDYRDQVAFTGSAATAQKLRAHRNVSENGVQFSSEADSLNAAILGADVAPEDPEFEIFIKAVFAEMTAKAGQKCTAIRRVLVPNHLKGAVAQALRERLVAKVIAGDPRDENATMGPLVSVDQRADVATAVTRLVDAGGQLVCGGPDELDGAYFAPTVLTFNDAYAPAVHEVEAFGPVVSIVGYSDTVEAIELAALGRGSLVASVVTHDPEIAAEFARGIGAHHGRLHFLDRDDAKTSTGHGSPLPNLIHGGPGRAGGGEELGGVRSIKHHMQRVAIQGTPDHLTAITGIWHRGAKVNSVSREDVESGRGVHPFRKSIAELEIGDQFVSDFREVRLEDIIAFADSTGDQFYAHTDAKAAAANPFFPSQVAHGYLLVSWAAGLFVEPAPGPVLANIGLENLKFLTPVPAGDSIQVVLTCKQIKPRETEIYGDVYWDAQLLNQDGELCASYDVLTGVEKEHTTFVNWSD</sequence>
<evidence type="ECO:0000259" key="6">
    <source>
        <dbReference type="Pfam" id="PF01575"/>
    </source>
</evidence>
<dbReference type="InterPro" id="IPR016161">
    <property type="entry name" value="Ald_DH/histidinol_DH"/>
</dbReference>
<comment type="similarity">
    <text evidence="2">Belongs to the aldehyde dehydrogenase family.</text>
</comment>
<dbReference type="Gene3D" id="3.40.605.10">
    <property type="entry name" value="Aldehyde Dehydrogenase, Chain A, domain 1"/>
    <property type="match status" value="1"/>
</dbReference>
<dbReference type="SUPFAM" id="SSF54637">
    <property type="entry name" value="Thioesterase/thiol ester dehydrase-isomerase"/>
    <property type="match status" value="1"/>
</dbReference>
<dbReference type="InterPro" id="IPR016162">
    <property type="entry name" value="Ald_DH_N"/>
</dbReference>
<dbReference type="CDD" id="cd07128">
    <property type="entry name" value="ALDH_MaoC-N"/>
    <property type="match status" value="1"/>
</dbReference>